<accession>A0A4U6XVJ6</accession>
<keyword evidence="4" id="KW-1185">Reference proteome</keyword>
<reference evidence="3 4" key="1">
    <citation type="journal article" date="2019" name="PLoS ONE">
        <title>Comparative genome analysis indicates high evolutionary potential of pathogenicity genes in Colletotrichum tanaceti.</title>
        <authorList>
            <person name="Lelwala R.V."/>
            <person name="Korhonen P.K."/>
            <person name="Young N.D."/>
            <person name="Scott J.B."/>
            <person name="Ades P.A."/>
            <person name="Gasser R.B."/>
            <person name="Taylor P.W.J."/>
        </authorList>
    </citation>
    <scope>NUCLEOTIDE SEQUENCE [LARGE SCALE GENOMIC DNA]</scope>
    <source>
        <strain evidence="3">BRIP57314</strain>
    </source>
</reference>
<dbReference type="AlphaFoldDB" id="A0A4U6XVJ6"/>
<sequence>MNSVPICLHRSPPAIPPTYNNNNNNNQTINFFHPGYPPPLDFLFALPCVDPVDEGNAGATGQPKGLHHHTALLACQIIANNAFDTGRLYFDRQGAQPVLDQIPTHGLLMPGEYFFVVNSDRKSAPSFSYFTQCCVSGLTSAHIIPREEGEWFMQNGMSRYGVDMRDVNDSRNLIRLRADIHRCFDTRLFSIVPKPEFASAISDTSSTTAAPAYMLHVFGANVEEFSGLYHNTRFQYIDNTSREFLFSRLAWTVLMLIKPFVLAGSQRSVIRCRIGKGVGFEWGAEELSGANLSRSYGGGGSRSASPKKRSRPREEDHSSLADADEWYAEVGEEDRGRKRVRPDSSPSHNHVHDDRIDSPLLSNGSTLSVTPTHEIPSLTHYSSLPDIKGNKPPALVDHNS</sequence>
<gene>
    <name evidence="3" type="ORF">CTA1_3132</name>
</gene>
<comment type="caution">
    <text evidence="3">The sequence shown here is derived from an EMBL/GenBank/DDBJ whole genome shotgun (WGS) entry which is preliminary data.</text>
</comment>
<evidence type="ECO:0000259" key="2">
    <source>
        <dbReference type="Pfam" id="PF13391"/>
    </source>
</evidence>
<feature type="compositionally biased region" description="Acidic residues" evidence="1">
    <location>
        <begin position="322"/>
        <end position="332"/>
    </location>
</feature>
<dbReference type="InterPro" id="IPR003615">
    <property type="entry name" value="HNH_nuc"/>
</dbReference>
<protein>
    <recommendedName>
        <fullName evidence="2">HNH nuclease domain-containing protein</fullName>
    </recommendedName>
</protein>
<evidence type="ECO:0000313" key="3">
    <source>
        <dbReference type="EMBL" id="TKW60060.1"/>
    </source>
</evidence>
<dbReference type="Pfam" id="PF13391">
    <property type="entry name" value="HNH_2"/>
    <property type="match status" value="1"/>
</dbReference>
<dbReference type="EMBL" id="PJEX01000002">
    <property type="protein sequence ID" value="TKW60060.1"/>
    <property type="molecule type" value="Genomic_DNA"/>
</dbReference>
<dbReference type="Proteomes" id="UP000310108">
    <property type="component" value="Unassembled WGS sequence"/>
</dbReference>
<name>A0A4U6XVJ6_9PEZI</name>
<feature type="region of interest" description="Disordered" evidence="1">
    <location>
        <begin position="293"/>
        <end position="400"/>
    </location>
</feature>
<evidence type="ECO:0000313" key="4">
    <source>
        <dbReference type="Proteomes" id="UP000310108"/>
    </source>
</evidence>
<feature type="domain" description="HNH nuclease" evidence="2">
    <location>
        <begin position="133"/>
        <end position="192"/>
    </location>
</feature>
<proteinExistence type="predicted"/>
<feature type="compositionally biased region" description="Polar residues" evidence="1">
    <location>
        <begin position="360"/>
        <end position="371"/>
    </location>
</feature>
<evidence type="ECO:0000256" key="1">
    <source>
        <dbReference type="SAM" id="MobiDB-lite"/>
    </source>
</evidence>
<organism evidence="3 4">
    <name type="scientific">Colletotrichum tanaceti</name>
    <dbReference type="NCBI Taxonomy" id="1306861"/>
    <lineage>
        <taxon>Eukaryota</taxon>
        <taxon>Fungi</taxon>
        <taxon>Dikarya</taxon>
        <taxon>Ascomycota</taxon>
        <taxon>Pezizomycotina</taxon>
        <taxon>Sordariomycetes</taxon>
        <taxon>Hypocreomycetidae</taxon>
        <taxon>Glomerellales</taxon>
        <taxon>Glomerellaceae</taxon>
        <taxon>Colletotrichum</taxon>
        <taxon>Colletotrichum destructivum species complex</taxon>
    </lineage>
</organism>